<name>I7B6A1_PSEPT</name>
<evidence type="ECO:0000256" key="2">
    <source>
        <dbReference type="ARBA" id="ARBA00022801"/>
    </source>
</evidence>
<dbReference type="InterPro" id="IPR019819">
    <property type="entry name" value="Carboxylesterase_B_CS"/>
</dbReference>
<dbReference type="Pfam" id="PF00135">
    <property type="entry name" value="COesterase"/>
    <property type="match status" value="1"/>
</dbReference>
<dbReference type="Proteomes" id="UP000006503">
    <property type="component" value="Chromosome"/>
</dbReference>
<protein>
    <recommendedName>
        <fullName evidence="3">Carboxylic ester hydrolase</fullName>
        <ecNumber evidence="3">3.1.1.-</ecNumber>
    </recommendedName>
</protein>
<dbReference type="EC" id="3.1.1.-" evidence="3"/>
<dbReference type="ESTHER" id="psepu-i7b6a1">
    <property type="family name" value="Carb_B_Bacteria"/>
</dbReference>
<dbReference type="InterPro" id="IPR050309">
    <property type="entry name" value="Type-B_Carboxylest/Lipase"/>
</dbReference>
<dbReference type="PANTHER" id="PTHR11559">
    <property type="entry name" value="CARBOXYLESTERASE"/>
    <property type="match status" value="1"/>
</dbReference>
<dbReference type="InterPro" id="IPR019826">
    <property type="entry name" value="Carboxylesterase_B_AS"/>
</dbReference>
<reference evidence="6" key="1">
    <citation type="journal article" date="2013" name="Microb. Biotechnol.">
        <title>Metabolic potential of the organic-solvent tolerant Pseudomonas putida DOT-T1E deduced from its annotated genome.</title>
        <authorList>
            <person name="Udaondo Z."/>
            <person name="Molina L."/>
            <person name="Daniels C."/>
            <person name="Gomez M.J."/>
            <person name="Molina-Henares M.A."/>
            <person name="Matilla M.A."/>
            <person name="Roca A."/>
            <person name="Fernandez M."/>
            <person name="Duque E."/>
            <person name="Segura A."/>
            <person name="Ramos J.L."/>
        </authorList>
    </citation>
    <scope>NUCLEOTIDE SEQUENCE [LARGE SCALE GENOMIC DNA]</scope>
    <source>
        <strain evidence="6">DOT-T1E</strain>
    </source>
</reference>
<evidence type="ECO:0000313" key="5">
    <source>
        <dbReference type="EMBL" id="AFO50680.1"/>
    </source>
</evidence>
<dbReference type="InterPro" id="IPR029058">
    <property type="entry name" value="AB_hydrolase_fold"/>
</dbReference>
<evidence type="ECO:0000259" key="4">
    <source>
        <dbReference type="Pfam" id="PF00135"/>
    </source>
</evidence>
<dbReference type="RefSeq" id="WP_014861584.1">
    <property type="nucleotide sequence ID" value="NC_018220.1"/>
</dbReference>
<dbReference type="KEGG" id="ppx:T1E_4854"/>
<dbReference type="EMBL" id="CP003734">
    <property type="protein sequence ID" value="AFO50680.1"/>
    <property type="molecule type" value="Genomic_DNA"/>
</dbReference>
<comment type="similarity">
    <text evidence="1 3">Belongs to the type-B carboxylesterase/lipase family.</text>
</comment>
<evidence type="ECO:0000256" key="3">
    <source>
        <dbReference type="RuleBase" id="RU361235"/>
    </source>
</evidence>
<dbReference type="GO" id="GO:0016787">
    <property type="term" value="F:hydrolase activity"/>
    <property type="evidence" value="ECO:0007669"/>
    <property type="project" value="UniProtKB-KW"/>
</dbReference>
<dbReference type="InterPro" id="IPR002018">
    <property type="entry name" value="CarbesteraseB"/>
</dbReference>
<keyword evidence="2 3" id="KW-0378">Hydrolase</keyword>
<evidence type="ECO:0000256" key="1">
    <source>
        <dbReference type="ARBA" id="ARBA00005964"/>
    </source>
</evidence>
<dbReference type="PROSITE" id="PS00122">
    <property type="entry name" value="CARBOXYLESTERASE_B_1"/>
    <property type="match status" value="1"/>
</dbReference>
<gene>
    <name evidence="5" type="primary">pnbA</name>
    <name evidence="5" type="ordered locus">T1E_4854</name>
</gene>
<dbReference type="Gene3D" id="3.40.50.1820">
    <property type="entry name" value="alpha/beta hydrolase"/>
    <property type="match status" value="1"/>
</dbReference>
<dbReference type="PROSITE" id="PS00941">
    <property type="entry name" value="CARBOXYLESTERASE_B_2"/>
    <property type="match status" value="1"/>
</dbReference>
<dbReference type="SUPFAM" id="SSF53474">
    <property type="entry name" value="alpha/beta-Hydrolases"/>
    <property type="match status" value="1"/>
</dbReference>
<feature type="domain" description="Carboxylesterase type B" evidence="4">
    <location>
        <begin position="8"/>
        <end position="517"/>
    </location>
</feature>
<evidence type="ECO:0000313" key="6">
    <source>
        <dbReference type="Proteomes" id="UP000006503"/>
    </source>
</evidence>
<proteinExistence type="inferred from homology"/>
<accession>I7B6A1</accession>
<dbReference type="AlphaFoldDB" id="I7B6A1"/>
<dbReference type="HOGENOM" id="CLU_006586_16_4_6"/>
<organism evidence="5 6">
    <name type="scientific">Pseudomonas putida (strain DOT-T1E)</name>
    <dbReference type="NCBI Taxonomy" id="1196325"/>
    <lineage>
        <taxon>Bacteria</taxon>
        <taxon>Pseudomonadati</taxon>
        <taxon>Pseudomonadota</taxon>
        <taxon>Gammaproteobacteria</taxon>
        <taxon>Pseudomonadales</taxon>
        <taxon>Pseudomonadaceae</taxon>
        <taxon>Pseudomonas</taxon>
    </lineage>
</organism>
<sequence length="528" mass="58499">MCSKSTQSAVVQTEQGAIRGTFDIAAGLHTFFGIPYAKAPVGALRFRPPQPYEGWSGVRDASRFGSASAQLFDSTEGEFSEFTDEPQVEGQPWVGSEDCLTLNVWTPAVAPHKKPVVIWIHGGANWLESSRLEGYHGDQLAKNGDLVFVSINYRLGVFGFLDVSVLGGTEYSGSHSHGLLDQLQAVRWVCSNIAQFGGDPENITLMGESAGSIDISWHLAGGHLNGLVRRVVMMSGYAGLPGLSGDLTYGLSDASAGDVAREFFADCGIDSFQQLNEMTTADLMMKVHQLSESRDMLFHMDSLFWPKSHAKSSLVDPIAFAAKGEATGIDIIIGFTNYEMGLWLNWDEQIDQLGMDSVIENIGIPARLAESVKNLYCETFPDENDGQRAMHLLGDSAFVMPSLWAAEGLARNNRVKVYRFDRETDPRRRAQHAADQVYFFDKLDTYVGKRLAGLPANSTDSKERESLVRLMQGLIFNYAETSQPDYPAWADYDTENRPLLALDADPSIKSDPYGKRREWWFQNIYPRP</sequence>
<dbReference type="PATRIC" id="fig|1196325.3.peg.4807"/>